<sequence length="138" mass="16181">MMVNPDRRTAIGSIHRLRAGFNFCNANAHLRHLIASEKCENCDEAETEEHVISKCPRYNDQRKQLVEKLVELRVDIERIGLMEIALYGKEWNRWCRKAKAESERKLTLRSSFSTKGFWLTERKASGWRATWLKRCAGK</sequence>
<accession>A0AAU9J342</accession>
<gene>
    <name evidence="1" type="ORF">BSTOLATCC_MIC26251</name>
</gene>
<comment type="caution">
    <text evidence="1">The sequence shown here is derived from an EMBL/GenBank/DDBJ whole genome shotgun (WGS) entry which is preliminary data.</text>
</comment>
<dbReference type="EMBL" id="CAJZBQ010000025">
    <property type="protein sequence ID" value="CAG9320334.1"/>
    <property type="molecule type" value="Genomic_DNA"/>
</dbReference>
<dbReference type="AlphaFoldDB" id="A0AAU9J342"/>
<organism evidence="1 2">
    <name type="scientific">Blepharisma stoltei</name>
    <dbReference type="NCBI Taxonomy" id="1481888"/>
    <lineage>
        <taxon>Eukaryota</taxon>
        <taxon>Sar</taxon>
        <taxon>Alveolata</taxon>
        <taxon>Ciliophora</taxon>
        <taxon>Postciliodesmatophora</taxon>
        <taxon>Heterotrichea</taxon>
        <taxon>Heterotrichida</taxon>
        <taxon>Blepharismidae</taxon>
        <taxon>Blepharisma</taxon>
    </lineage>
</organism>
<proteinExistence type="predicted"/>
<evidence type="ECO:0008006" key="3">
    <source>
        <dbReference type="Google" id="ProtNLM"/>
    </source>
</evidence>
<dbReference type="Proteomes" id="UP001162131">
    <property type="component" value="Unassembled WGS sequence"/>
</dbReference>
<evidence type="ECO:0000313" key="1">
    <source>
        <dbReference type="EMBL" id="CAG9320334.1"/>
    </source>
</evidence>
<evidence type="ECO:0000313" key="2">
    <source>
        <dbReference type="Proteomes" id="UP001162131"/>
    </source>
</evidence>
<keyword evidence="2" id="KW-1185">Reference proteome</keyword>
<name>A0AAU9J342_9CILI</name>
<protein>
    <recommendedName>
        <fullName evidence="3">Reverse transcriptase</fullName>
    </recommendedName>
</protein>
<reference evidence="1" key="1">
    <citation type="submission" date="2021-09" db="EMBL/GenBank/DDBJ databases">
        <authorList>
            <consortium name="AG Swart"/>
            <person name="Singh M."/>
            <person name="Singh A."/>
            <person name="Seah K."/>
            <person name="Emmerich C."/>
        </authorList>
    </citation>
    <scope>NUCLEOTIDE SEQUENCE</scope>
    <source>
        <strain evidence="1">ATCC30299</strain>
    </source>
</reference>